<dbReference type="GO" id="GO:0042773">
    <property type="term" value="P:ATP synthesis coupled electron transport"/>
    <property type="evidence" value="ECO:0007669"/>
    <property type="project" value="InterPro"/>
</dbReference>
<dbReference type="InterPro" id="IPR001750">
    <property type="entry name" value="ND/Mrp_TM"/>
</dbReference>
<feature type="transmembrane region" description="Helical" evidence="5">
    <location>
        <begin position="186"/>
        <end position="204"/>
    </location>
</feature>
<keyword evidence="2 5" id="KW-0812">Transmembrane</keyword>
<keyword evidence="8" id="KW-0560">Oxidoreductase</keyword>
<protein>
    <submittedName>
        <fullName evidence="8">NADH-ubiquinone oxidoreductase chain L</fullName>
        <ecNumber evidence="8">1.6.5.3</ecNumber>
    </submittedName>
</protein>
<keyword evidence="3 5" id="KW-1133">Transmembrane helix</keyword>
<dbReference type="NCBIfam" id="NF005141">
    <property type="entry name" value="PRK06590.1"/>
    <property type="match status" value="1"/>
</dbReference>
<feature type="transmembrane region" description="Helical" evidence="5">
    <location>
        <begin position="283"/>
        <end position="304"/>
    </location>
</feature>
<dbReference type="InterPro" id="IPR018393">
    <property type="entry name" value="NADHpl_OxRdtase_5_subgr"/>
</dbReference>
<dbReference type="Pfam" id="PF00361">
    <property type="entry name" value="Proton_antipo_M"/>
    <property type="match status" value="1"/>
</dbReference>
<evidence type="ECO:0000313" key="8">
    <source>
        <dbReference type="EMBL" id="CUV09263.1"/>
    </source>
</evidence>
<feature type="transmembrane region" description="Helical" evidence="5">
    <location>
        <begin position="255"/>
        <end position="277"/>
    </location>
</feature>
<proteinExistence type="predicted"/>
<keyword evidence="4 5" id="KW-0472">Membrane</keyword>
<feature type="transmembrane region" description="Helical" evidence="5">
    <location>
        <begin position="474"/>
        <end position="494"/>
    </location>
</feature>
<dbReference type="Pfam" id="PF00662">
    <property type="entry name" value="Proton_antipo_N"/>
    <property type="match status" value="1"/>
</dbReference>
<keyword evidence="8" id="KW-0830">Ubiquinone</keyword>
<evidence type="ECO:0000256" key="5">
    <source>
        <dbReference type="SAM" id="Phobius"/>
    </source>
</evidence>
<evidence type="ECO:0000256" key="4">
    <source>
        <dbReference type="ARBA" id="ARBA00023136"/>
    </source>
</evidence>
<feature type="transmembrane region" description="Helical" evidence="5">
    <location>
        <begin position="389"/>
        <end position="411"/>
    </location>
</feature>
<sequence length="684" mass="76318">MITGNIITDFCLLILFLPVVAFAINIFIGKRLPRQGDWVSVGAILITLVLSLSMLMMMFMNWDPNFSHEVQFSWIDLGAFKIELGFWVDNITIVMLVVVALISSTTHIFSLEYMKGDIRYSRYYAYLGLFTFSMNGIVLANNLISMYIFWELVGVSSYLLIGHWFEKHSAANAAKKAFLTNRVGDIGFFIGIMLMFTAIGSFNFQDLFSGISQGMISGQLLTLAGVGIFLGAVGKSSQFPLHIWLPDAMEGPTPVSALMHAATMVAAGVYLTVRLFPLFSPDALLIIAYVGGFTALFAATIAVTQNDIKKVLAYSTVSQLGYMILAVGVGNYVAAFFHLLTHAMFKACLFYGSGSVIHAMHHSLHELNDHDTDPQDMRNMGGFKSKMPITYWTMAIATLAISGVPFFSGFLSKDAILAGTLAFAQHYPQHFLLPIFGFGAAAITAFYMFRLIFMTFHGEVKMPKVFKGIHESPRAMTFPLILLSSLSFFIFYTLPYLNPFSDHGWFTELIQASDSVVKGNPTAGEIYEGIHHAHYPAMALSLLVAGFGIGMATLMYMKKKLSADIWSEKMGFLYKLSLNKYFFDENYNRFLYQPVLKLSRAIAFVDWDLYDKYFINGFGRVTKWLAFLTGRLDYEGLDQKLVDGVGRTTQGFGNQLKNVQTGRLQNYMLFALAGVIVILVMQTI</sequence>
<feature type="domain" description="NADH:quinone oxidoreductase/Mrp antiporter transmembrane" evidence="6">
    <location>
        <begin position="140"/>
        <end position="424"/>
    </location>
</feature>
<dbReference type="GO" id="GO:0003954">
    <property type="term" value="F:NADH dehydrogenase activity"/>
    <property type="evidence" value="ECO:0007669"/>
    <property type="project" value="TreeGrafter"/>
</dbReference>
<dbReference type="EC" id="1.6.5.3" evidence="8"/>
<feature type="transmembrane region" description="Helical" evidence="5">
    <location>
        <begin position="431"/>
        <end position="453"/>
    </location>
</feature>
<dbReference type="EMBL" id="FAXC01000207">
    <property type="protein sequence ID" value="CUV09263.1"/>
    <property type="molecule type" value="Genomic_DNA"/>
</dbReference>
<dbReference type="GO" id="GO:0015990">
    <property type="term" value="P:electron transport coupled proton transport"/>
    <property type="evidence" value="ECO:0007669"/>
    <property type="project" value="TreeGrafter"/>
</dbReference>
<dbReference type="InterPro" id="IPR003945">
    <property type="entry name" value="NU5C-like"/>
</dbReference>
<evidence type="ECO:0000256" key="2">
    <source>
        <dbReference type="ARBA" id="ARBA00022692"/>
    </source>
</evidence>
<name>A0A160VFF7_9ZZZZ</name>
<evidence type="ECO:0000259" key="6">
    <source>
        <dbReference type="Pfam" id="PF00361"/>
    </source>
</evidence>
<dbReference type="GO" id="GO:0008137">
    <property type="term" value="F:NADH dehydrogenase (ubiquinone) activity"/>
    <property type="evidence" value="ECO:0007669"/>
    <property type="project" value="InterPro"/>
</dbReference>
<dbReference type="PRINTS" id="PR01434">
    <property type="entry name" value="NADHDHGNASE5"/>
</dbReference>
<reference evidence="8" key="1">
    <citation type="submission" date="2015-10" db="EMBL/GenBank/DDBJ databases">
        <authorList>
            <person name="Gilbert D.G."/>
        </authorList>
    </citation>
    <scope>NUCLEOTIDE SEQUENCE</scope>
</reference>
<accession>A0A160VFF7</accession>
<feature type="domain" description="NADH-Ubiquinone oxidoreductase (complex I) chain 5 N-terminal" evidence="7">
    <location>
        <begin position="74"/>
        <end position="124"/>
    </location>
</feature>
<dbReference type="PANTHER" id="PTHR42829">
    <property type="entry name" value="NADH-UBIQUINONE OXIDOREDUCTASE CHAIN 5"/>
    <property type="match status" value="1"/>
</dbReference>
<organism evidence="8">
    <name type="scientific">hydrothermal vent metagenome</name>
    <dbReference type="NCBI Taxonomy" id="652676"/>
    <lineage>
        <taxon>unclassified sequences</taxon>
        <taxon>metagenomes</taxon>
        <taxon>ecological metagenomes</taxon>
    </lineage>
</organism>
<dbReference type="InterPro" id="IPR001516">
    <property type="entry name" value="Proton_antipo_N"/>
</dbReference>
<dbReference type="NCBIfam" id="TIGR01974">
    <property type="entry name" value="NDH_I_L"/>
    <property type="match status" value="1"/>
</dbReference>
<feature type="transmembrane region" description="Helical" evidence="5">
    <location>
        <begin position="147"/>
        <end position="165"/>
    </location>
</feature>
<dbReference type="GO" id="GO:0016020">
    <property type="term" value="C:membrane"/>
    <property type="evidence" value="ECO:0007669"/>
    <property type="project" value="UniProtKB-SubCell"/>
</dbReference>
<feature type="transmembrane region" description="Helical" evidence="5">
    <location>
        <begin position="6"/>
        <end position="27"/>
    </location>
</feature>
<feature type="transmembrane region" description="Helical" evidence="5">
    <location>
        <begin position="664"/>
        <end position="681"/>
    </location>
</feature>
<dbReference type="Gene3D" id="1.20.5.2700">
    <property type="match status" value="1"/>
</dbReference>
<dbReference type="AlphaFoldDB" id="A0A160VFF7"/>
<evidence type="ECO:0000256" key="3">
    <source>
        <dbReference type="ARBA" id="ARBA00022989"/>
    </source>
</evidence>
<comment type="subcellular location">
    <subcellularLocation>
        <location evidence="1">Membrane</location>
        <topology evidence="1">Multi-pass membrane protein</topology>
    </subcellularLocation>
</comment>
<feature type="transmembrane region" description="Helical" evidence="5">
    <location>
        <begin position="537"/>
        <end position="557"/>
    </location>
</feature>
<dbReference type="PANTHER" id="PTHR42829:SF2">
    <property type="entry name" value="NADH-UBIQUINONE OXIDOREDUCTASE CHAIN 5"/>
    <property type="match status" value="1"/>
</dbReference>
<evidence type="ECO:0000259" key="7">
    <source>
        <dbReference type="Pfam" id="PF00662"/>
    </source>
</evidence>
<feature type="transmembrane region" description="Helical" evidence="5">
    <location>
        <begin position="123"/>
        <end position="141"/>
    </location>
</feature>
<feature type="transmembrane region" description="Helical" evidence="5">
    <location>
        <begin position="91"/>
        <end position="111"/>
    </location>
</feature>
<gene>
    <name evidence="8" type="ORF">MGWOODY_Mmi629</name>
</gene>
<feature type="transmembrane region" description="Helical" evidence="5">
    <location>
        <begin position="39"/>
        <end position="60"/>
    </location>
</feature>
<evidence type="ECO:0000256" key="1">
    <source>
        <dbReference type="ARBA" id="ARBA00004141"/>
    </source>
</evidence>